<dbReference type="PANTHER" id="PTHR46586">
    <property type="entry name" value="ANKYRIN REPEAT-CONTAINING PROTEIN"/>
    <property type="match status" value="1"/>
</dbReference>
<name>A0A8T1IZ78_9STRA</name>
<reference evidence="2" key="1">
    <citation type="submission" date="2018-05" db="EMBL/GenBank/DDBJ databases">
        <title>Effector identification in a new, highly contiguous assembly of the strawberry crown rot pathogen Phytophthora cactorum.</title>
        <authorList>
            <person name="Armitage A.D."/>
            <person name="Nellist C.F."/>
            <person name="Bates H."/>
            <person name="Vickerstaff R.J."/>
            <person name="Harrison R.J."/>
        </authorList>
    </citation>
    <scope>NUCLEOTIDE SEQUENCE</scope>
    <source>
        <strain evidence="2">P421</strain>
    </source>
</reference>
<dbReference type="SUPFAM" id="SSF48403">
    <property type="entry name" value="Ankyrin repeat"/>
    <property type="match status" value="1"/>
</dbReference>
<dbReference type="Proteomes" id="UP000760860">
    <property type="component" value="Unassembled WGS sequence"/>
</dbReference>
<organism evidence="2 3">
    <name type="scientific">Phytophthora cactorum</name>
    <dbReference type="NCBI Taxonomy" id="29920"/>
    <lineage>
        <taxon>Eukaryota</taxon>
        <taxon>Sar</taxon>
        <taxon>Stramenopiles</taxon>
        <taxon>Oomycota</taxon>
        <taxon>Peronosporomycetes</taxon>
        <taxon>Peronosporales</taxon>
        <taxon>Peronosporaceae</taxon>
        <taxon>Phytophthora</taxon>
    </lineage>
</organism>
<dbReference type="InterPro" id="IPR036770">
    <property type="entry name" value="Ankyrin_rpt-contain_sf"/>
</dbReference>
<gene>
    <name evidence="1" type="ORF">PC129_g362</name>
    <name evidence="2" type="ORF">PC129_g423</name>
</gene>
<dbReference type="EMBL" id="RCMV01000005">
    <property type="protein sequence ID" value="KAG3229069.1"/>
    <property type="molecule type" value="Genomic_DNA"/>
</dbReference>
<dbReference type="VEuPathDB" id="FungiDB:PC110_g910"/>
<evidence type="ECO:0000313" key="3">
    <source>
        <dbReference type="Proteomes" id="UP000760860"/>
    </source>
</evidence>
<evidence type="ECO:0000313" key="1">
    <source>
        <dbReference type="EMBL" id="KAG3229069.1"/>
    </source>
</evidence>
<dbReference type="SMART" id="SM00248">
    <property type="entry name" value="ANK"/>
    <property type="match status" value="4"/>
</dbReference>
<dbReference type="InterPro" id="IPR002110">
    <property type="entry name" value="Ankyrin_rpt"/>
</dbReference>
<accession>A0A8T1IZ78</accession>
<protein>
    <recommendedName>
        <fullName evidence="4">Ankyrin repeat-containing domain</fullName>
    </recommendedName>
</protein>
<proteinExistence type="predicted"/>
<dbReference type="EMBL" id="RCMV01000005">
    <property type="protein sequence ID" value="KAG3229078.1"/>
    <property type="molecule type" value="Genomic_DNA"/>
</dbReference>
<evidence type="ECO:0008006" key="4">
    <source>
        <dbReference type="Google" id="ProtNLM"/>
    </source>
</evidence>
<comment type="caution">
    <text evidence="2">The sequence shown here is derived from an EMBL/GenBank/DDBJ whole genome shotgun (WGS) entry which is preliminary data.</text>
</comment>
<dbReference type="AlphaFoldDB" id="A0A8T1IZ78"/>
<evidence type="ECO:0000313" key="2">
    <source>
        <dbReference type="EMBL" id="KAG3229078.1"/>
    </source>
</evidence>
<sequence>MDGAAENGHLEILKWLHQTRDEGCSSTALQLAADNGHLEVVKWLDGNINCSSNVQWNCNVVAERGHLDVLQWLHEHFPSTFPDDVMDDAAGSGRLDVIKWLHEYRSERCTIMASLEVARSGDLEAVKWFHEHYSDQFAPQAMNQAARNGHLHIVRWLHENRGEGCTPYAMDDAAINGHLDVVLYLLEHRNEGFSRFAMASARNIEVQCLFATSDTSPRPRRSHVSNDQLIMLQAVYKRRPAFVKGCLRSLANIALREGNIEILDWLNQLGLHVELHTTIPIRQAVGRGDVKLLQWFYWNEFELHDPDLLHLAVQKEQLDAARWLSKHGFKITSLSLIEEAGRKEMVPMLRWLVEHGPPLDFGTAMKLTVEYFHNEIAWWVSESDRVQIVLEALQKEKQDVLGWILTRTRFENVSSQQRIRDAIQRAPESIILRIEEDLSDLEECKWCFLPTNKRRYSEMELAS</sequence>
<dbReference type="InterPro" id="IPR052050">
    <property type="entry name" value="SecEffector_AnkRepeat"/>
</dbReference>
<dbReference type="PANTHER" id="PTHR46586:SF3">
    <property type="entry name" value="ANKYRIN REPEAT-CONTAINING PROTEIN"/>
    <property type="match status" value="1"/>
</dbReference>
<dbReference type="Gene3D" id="1.25.40.20">
    <property type="entry name" value="Ankyrin repeat-containing domain"/>
    <property type="match status" value="3"/>
</dbReference>
<dbReference type="Pfam" id="PF12796">
    <property type="entry name" value="Ank_2"/>
    <property type="match status" value="2"/>
</dbReference>